<dbReference type="SMART" id="SM00833">
    <property type="entry name" value="CobW_C"/>
    <property type="match status" value="1"/>
</dbReference>
<feature type="domain" description="CobW C-terminal" evidence="6">
    <location>
        <begin position="248"/>
        <end position="345"/>
    </location>
</feature>
<dbReference type="Gene3D" id="3.40.50.300">
    <property type="entry name" value="P-loop containing nucleotide triphosphate hydrolases"/>
    <property type="match status" value="1"/>
</dbReference>
<evidence type="ECO:0000256" key="4">
    <source>
        <dbReference type="ARBA" id="ARBA00034320"/>
    </source>
</evidence>
<dbReference type="InterPro" id="IPR003495">
    <property type="entry name" value="CobW/HypB/UreG_nucleotide-bd"/>
</dbReference>
<evidence type="ECO:0000256" key="5">
    <source>
        <dbReference type="ARBA" id="ARBA00049117"/>
    </source>
</evidence>
<evidence type="ECO:0000313" key="8">
    <source>
        <dbReference type="Proteomes" id="UP001530400"/>
    </source>
</evidence>
<gene>
    <name evidence="7" type="ORF">ACHAWO_001167</name>
</gene>
<dbReference type="SUPFAM" id="SSF52540">
    <property type="entry name" value="P-loop containing nucleoside triphosphate hydrolases"/>
    <property type="match status" value="1"/>
</dbReference>
<dbReference type="GO" id="GO:0000166">
    <property type="term" value="F:nucleotide binding"/>
    <property type="evidence" value="ECO:0007669"/>
    <property type="project" value="UniProtKB-KW"/>
</dbReference>
<dbReference type="InterPro" id="IPR036627">
    <property type="entry name" value="CobW-likC_sf"/>
</dbReference>
<evidence type="ECO:0000256" key="2">
    <source>
        <dbReference type="ARBA" id="ARBA00022801"/>
    </source>
</evidence>
<name>A0ABD3NG65_9STRA</name>
<keyword evidence="1" id="KW-0547">Nucleotide-binding</keyword>
<dbReference type="AlphaFoldDB" id="A0ABD3NG65"/>
<evidence type="ECO:0000256" key="1">
    <source>
        <dbReference type="ARBA" id="ARBA00022741"/>
    </source>
</evidence>
<dbReference type="PANTHER" id="PTHR13748">
    <property type="entry name" value="COBW-RELATED"/>
    <property type="match status" value="1"/>
</dbReference>
<keyword evidence="3" id="KW-0143">Chaperone</keyword>
<dbReference type="GO" id="GO:0016787">
    <property type="term" value="F:hydrolase activity"/>
    <property type="evidence" value="ECO:0007669"/>
    <property type="project" value="UniProtKB-KW"/>
</dbReference>
<dbReference type="InterPro" id="IPR027417">
    <property type="entry name" value="P-loop_NTPase"/>
</dbReference>
<proteinExistence type="inferred from homology"/>
<dbReference type="Pfam" id="PF02492">
    <property type="entry name" value="cobW"/>
    <property type="match status" value="1"/>
</dbReference>
<dbReference type="PANTHER" id="PTHR13748:SF62">
    <property type="entry name" value="COBW DOMAIN-CONTAINING PROTEIN"/>
    <property type="match status" value="1"/>
</dbReference>
<sequence length="406" mass="45924">MTKRKMSIAKAPKIPVTVLTGFLGSGRSQYLGKTTLLNHILSDNTHGMKFAVIENEFGEIGIDEKILHENVEEEVVEVMNGCICCTVRGDLVVALKKLHKKVKMFDGIIIETTGLADPAPVVQTFFIDDDVKEMYNLDSVITVVDAKHILERLAEEKPEGVENESVEQVCFADRVLLNKTDLVDGKTLDQIETKVKELNPSASIIRCQYSKVDPKELLNIEAFNLKRVLDFEPDFLADDQEHQHDQSVSSVSCRVKGNLNQEMLMRWISRLIEEDGANLYRYKGVLAVKGMAEKFVFQGVGMLFDGAFAAGQKWTEPEEDRENVFVFIGKNLKSEWLKNCFKACLVTNSLRFKVGDRVKANVGEWKDGVVKKVWDEGNAYRIEVNDRKKTNVWAPIDVDEYIRAVN</sequence>
<keyword evidence="2" id="KW-0378">Hydrolase</keyword>
<comment type="caution">
    <text evidence="7">The sequence shown here is derived from an EMBL/GenBank/DDBJ whole genome shotgun (WGS) entry which is preliminary data.</text>
</comment>
<dbReference type="SUPFAM" id="SSF90002">
    <property type="entry name" value="Hypothetical protein YjiA, C-terminal domain"/>
    <property type="match status" value="1"/>
</dbReference>
<dbReference type="Pfam" id="PF07683">
    <property type="entry name" value="CobW_C"/>
    <property type="match status" value="1"/>
</dbReference>
<protein>
    <recommendedName>
        <fullName evidence="6">CobW C-terminal domain-containing protein</fullName>
    </recommendedName>
</protein>
<organism evidence="7 8">
    <name type="scientific">Cyclotella atomus</name>
    <dbReference type="NCBI Taxonomy" id="382360"/>
    <lineage>
        <taxon>Eukaryota</taxon>
        <taxon>Sar</taxon>
        <taxon>Stramenopiles</taxon>
        <taxon>Ochrophyta</taxon>
        <taxon>Bacillariophyta</taxon>
        <taxon>Coscinodiscophyceae</taxon>
        <taxon>Thalassiosirophycidae</taxon>
        <taxon>Stephanodiscales</taxon>
        <taxon>Stephanodiscaceae</taxon>
        <taxon>Cyclotella</taxon>
    </lineage>
</organism>
<keyword evidence="8" id="KW-1185">Reference proteome</keyword>
<accession>A0ABD3NG65</accession>
<comment type="catalytic activity">
    <reaction evidence="5">
        <text>GTP + H2O = GDP + phosphate + H(+)</text>
        <dbReference type="Rhea" id="RHEA:19669"/>
        <dbReference type="ChEBI" id="CHEBI:15377"/>
        <dbReference type="ChEBI" id="CHEBI:15378"/>
        <dbReference type="ChEBI" id="CHEBI:37565"/>
        <dbReference type="ChEBI" id="CHEBI:43474"/>
        <dbReference type="ChEBI" id="CHEBI:58189"/>
    </reaction>
    <physiologicalReaction direction="left-to-right" evidence="5">
        <dbReference type="Rhea" id="RHEA:19670"/>
    </physiologicalReaction>
</comment>
<dbReference type="InterPro" id="IPR051316">
    <property type="entry name" value="Zinc-reg_GTPase_activator"/>
</dbReference>
<comment type="similarity">
    <text evidence="4">Belongs to the SIMIBI class G3E GTPase family. ZNG1 subfamily.</text>
</comment>
<dbReference type="InterPro" id="IPR011629">
    <property type="entry name" value="CobW-like_C"/>
</dbReference>
<dbReference type="Proteomes" id="UP001530400">
    <property type="component" value="Unassembled WGS sequence"/>
</dbReference>
<dbReference type="CDD" id="cd03112">
    <property type="entry name" value="CobW-like"/>
    <property type="match status" value="1"/>
</dbReference>
<dbReference type="EMBL" id="JALLPJ020001175">
    <property type="protein sequence ID" value="KAL3774852.1"/>
    <property type="molecule type" value="Genomic_DNA"/>
</dbReference>
<dbReference type="Gene3D" id="3.30.1220.10">
    <property type="entry name" value="CobW-like, C-terminal domain"/>
    <property type="match status" value="1"/>
</dbReference>
<reference evidence="7 8" key="1">
    <citation type="submission" date="2024-10" db="EMBL/GenBank/DDBJ databases">
        <title>Updated reference genomes for cyclostephanoid diatoms.</title>
        <authorList>
            <person name="Roberts W.R."/>
            <person name="Alverson A.J."/>
        </authorList>
    </citation>
    <scope>NUCLEOTIDE SEQUENCE [LARGE SCALE GENOMIC DNA]</scope>
    <source>
        <strain evidence="7 8">AJA010-31</strain>
    </source>
</reference>
<evidence type="ECO:0000256" key="3">
    <source>
        <dbReference type="ARBA" id="ARBA00023186"/>
    </source>
</evidence>
<evidence type="ECO:0000259" key="6">
    <source>
        <dbReference type="SMART" id="SM00833"/>
    </source>
</evidence>
<evidence type="ECO:0000313" key="7">
    <source>
        <dbReference type="EMBL" id="KAL3774852.1"/>
    </source>
</evidence>